<proteinExistence type="predicted"/>
<keyword evidence="4 5" id="KW-0238">DNA-binding</keyword>
<dbReference type="Proteomes" id="UP001174136">
    <property type="component" value="Unassembled WGS sequence"/>
</dbReference>
<sequence length="126" mass="14184">MVKRCCYGTCNTDSRYKDRVENVVFFPFPKPTKDVGKCLRWIKLCGRPHQQLNVNKLKNHGTAKHFYVCSKNTAVSWENIPVSPSELLGVILRACSGSARCPDDPRLLKQQDALKTSESVSVCGLR</sequence>
<comment type="caution">
    <text evidence="7">The sequence shown here is derived from an EMBL/GenBank/DDBJ whole genome shotgun (WGS) entry which is preliminary data.</text>
</comment>
<evidence type="ECO:0000256" key="4">
    <source>
        <dbReference type="ARBA" id="ARBA00023125"/>
    </source>
</evidence>
<evidence type="ECO:0000256" key="1">
    <source>
        <dbReference type="ARBA" id="ARBA00022723"/>
    </source>
</evidence>
<evidence type="ECO:0000313" key="7">
    <source>
        <dbReference type="EMBL" id="KAK0147267.1"/>
    </source>
</evidence>
<dbReference type="GO" id="GO:0003677">
    <property type="term" value="F:DNA binding"/>
    <property type="evidence" value="ECO:0007669"/>
    <property type="project" value="UniProtKB-UniRule"/>
</dbReference>
<evidence type="ECO:0000256" key="3">
    <source>
        <dbReference type="ARBA" id="ARBA00022833"/>
    </source>
</evidence>
<dbReference type="GO" id="GO:0008270">
    <property type="term" value="F:zinc ion binding"/>
    <property type="evidence" value="ECO:0007669"/>
    <property type="project" value="UniProtKB-KW"/>
</dbReference>
<keyword evidence="3" id="KW-0862">Zinc</keyword>
<gene>
    <name evidence="7" type="ORF">N1851_013319</name>
</gene>
<feature type="domain" description="THAP-type" evidence="6">
    <location>
        <begin position="1"/>
        <end position="84"/>
    </location>
</feature>
<accession>A0AA47MVC1</accession>
<dbReference type="AlphaFoldDB" id="A0AA47MVC1"/>
<evidence type="ECO:0000256" key="2">
    <source>
        <dbReference type="ARBA" id="ARBA00022771"/>
    </source>
</evidence>
<keyword evidence="1" id="KW-0479">Metal-binding</keyword>
<evidence type="ECO:0000259" key="6">
    <source>
        <dbReference type="PROSITE" id="PS50950"/>
    </source>
</evidence>
<keyword evidence="8" id="KW-1185">Reference proteome</keyword>
<dbReference type="InterPro" id="IPR006612">
    <property type="entry name" value="THAP_Znf"/>
</dbReference>
<dbReference type="PROSITE" id="PS50950">
    <property type="entry name" value="ZF_THAP"/>
    <property type="match status" value="1"/>
</dbReference>
<evidence type="ECO:0000256" key="5">
    <source>
        <dbReference type="PROSITE-ProRule" id="PRU00309"/>
    </source>
</evidence>
<keyword evidence="2 5" id="KW-0863">Zinc-finger</keyword>
<protein>
    <recommendedName>
        <fullName evidence="6">THAP-type domain-containing protein</fullName>
    </recommendedName>
</protein>
<dbReference type="EMBL" id="JAOPHQ010002323">
    <property type="protein sequence ID" value="KAK0147267.1"/>
    <property type="molecule type" value="Genomic_DNA"/>
</dbReference>
<name>A0AA47MVC1_MERPO</name>
<dbReference type="Pfam" id="PF05485">
    <property type="entry name" value="THAP"/>
    <property type="match status" value="1"/>
</dbReference>
<organism evidence="7 8">
    <name type="scientific">Merluccius polli</name>
    <name type="common">Benguela hake</name>
    <name type="synonym">Merluccius cadenati</name>
    <dbReference type="NCBI Taxonomy" id="89951"/>
    <lineage>
        <taxon>Eukaryota</taxon>
        <taxon>Metazoa</taxon>
        <taxon>Chordata</taxon>
        <taxon>Craniata</taxon>
        <taxon>Vertebrata</taxon>
        <taxon>Euteleostomi</taxon>
        <taxon>Actinopterygii</taxon>
        <taxon>Neopterygii</taxon>
        <taxon>Teleostei</taxon>
        <taxon>Neoteleostei</taxon>
        <taxon>Acanthomorphata</taxon>
        <taxon>Zeiogadaria</taxon>
        <taxon>Gadariae</taxon>
        <taxon>Gadiformes</taxon>
        <taxon>Gadoidei</taxon>
        <taxon>Merlucciidae</taxon>
        <taxon>Merluccius</taxon>
    </lineage>
</organism>
<evidence type="ECO:0000313" key="8">
    <source>
        <dbReference type="Proteomes" id="UP001174136"/>
    </source>
</evidence>
<reference evidence="7" key="1">
    <citation type="journal article" date="2023" name="Front. Mar. Sci.">
        <title>A new Merluccius polli reference genome to investigate the effects of global change in West African waters.</title>
        <authorList>
            <person name="Mateo J.L."/>
            <person name="Blanco-Fernandez C."/>
            <person name="Garcia-Vazquez E."/>
            <person name="Machado-Schiaffino G."/>
        </authorList>
    </citation>
    <scope>NUCLEOTIDE SEQUENCE</scope>
    <source>
        <strain evidence="7">C29</strain>
        <tissue evidence="7">Fin</tissue>
    </source>
</reference>
<dbReference type="SUPFAM" id="SSF57716">
    <property type="entry name" value="Glucocorticoid receptor-like (DNA-binding domain)"/>
    <property type="match status" value="1"/>
</dbReference>